<organism evidence="14 16">
    <name type="scientific">Bacillus paralicheniformis</name>
    <dbReference type="NCBI Taxonomy" id="1648923"/>
    <lineage>
        <taxon>Bacteria</taxon>
        <taxon>Bacillati</taxon>
        <taxon>Bacillota</taxon>
        <taxon>Bacilli</taxon>
        <taxon>Bacillales</taxon>
        <taxon>Bacillaceae</taxon>
        <taxon>Bacillus</taxon>
    </lineage>
</organism>
<evidence type="ECO:0000313" key="14">
    <source>
        <dbReference type="EMBL" id="OLF95592.1"/>
    </source>
</evidence>
<evidence type="ECO:0000256" key="3">
    <source>
        <dbReference type="ARBA" id="ARBA00022475"/>
    </source>
</evidence>
<feature type="transmembrane region" description="Helical" evidence="12">
    <location>
        <begin position="60"/>
        <end position="80"/>
    </location>
</feature>
<dbReference type="EMBL" id="LKPO01000008">
    <property type="protein sequence ID" value="OLF95592.1"/>
    <property type="molecule type" value="Genomic_DNA"/>
</dbReference>
<keyword evidence="17" id="KW-1185">Reference proteome</keyword>
<evidence type="ECO:0000256" key="12">
    <source>
        <dbReference type="HAMAP-Rule" id="MF_01811"/>
    </source>
</evidence>
<dbReference type="Proteomes" id="UP000429980">
    <property type="component" value="Unassembled WGS sequence"/>
</dbReference>
<dbReference type="Pfam" id="PF02096">
    <property type="entry name" value="60KD_IMP"/>
    <property type="match status" value="1"/>
</dbReference>
<evidence type="ECO:0000256" key="2">
    <source>
        <dbReference type="ARBA" id="ARBA00022448"/>
    </source>
</evidence>
<evidence type="ECO:0000313" key="15">
    <source>
        <dbReference type="EMBL" id="TWL37380.1"/>
    </source>
</evidence>
<keyword evidence="3 12" id="KW-1003">Cell membrane</keyword>
<dbReference type="CDD" id="cd20070">
    <property type="entry name" value="5TM_YidC_Alb3"/>
    <property type="match status" value="1"/>
</dbReference>
<dbReference type="GO" id="GO:0051205">
    <property type="term" value="P:protein insertion into membrane"/>
    <property type="evidence" value="ECO:0007669"/>
    <property type="project" value="TreeGrafter"/>
</dbReference>
<evidence type="ECO:0000256" key="1">
    <source>
        <dbReference type="ARBA" id="ARBA00004651"/>
    </source>
</evidence>
<name>A0A6I7TN75_9BACI</name>
<dbReference type="EMBL" id="NILF01000043">
    <property type="protein sequence ID" value="TWL37380.1"/>
    <property type="molecule type" value="Genomic_DNA"/>
</dbReference>
<dbReference type="Proteomes" id="UP000185604">
    <property type="component" value="Unassembled WGS sequence"/>
</dbReference>
<dbReference type="InterPro" id="IPR023060">
    <property type="entry name" value="YidC/YidC1/YidC2_Firmicutes"/>
</dbReference>
<sequence>MLKRRILLLFSMIGVIVLLAGCTEINQPITAESEGFWNTYIVYPLSQLITYVANLTNENFGLAIIIVTILIRLLILPLMIKQTKSSKAMQALQPEMQKLREKYSSKDQKTQQKLQQETMALMQKHGVNPLAGCFPILIQMPILIGFYHAIMRTREIAEHSFLWFDLGERDPYFILPILAGVFTFIQQKLMMAGTAQQNPQMAMMLWLMPIMIVVFAVSFPAALSLYWVVGNLFMIAQTFFIKGPDLKAERQEAAAGGKKSGGKKK</sequence>
<feature type="domain" description="Membrane insertase YidC/Oxa/ALB C-terminal" evidence="13">
    <location>
        <begin position="60"/>
        <end position="242"/>
    </location>
</feature>
<keyword evidence="9" id="KW-0564">Palmitate</keyword>
<keyword evidence="6 12" id="KW-0653">Protein transport</keyword>
<dbReference type="GO" id="GO:0005886">
    <property type="term" value="C:plasma membrane"/>
    <property type="evidence" value="ECO:0007669"/>
    <property type="project" value="UniProtKB-SubCell"/>
</dbReference>
<protein>
    <recommendedName>
        <fullName evidence="12">Membrane protein insertase YidC</fullName>
    </recommendedName>
    <alternativeName>
        <fullName evidence="12">Foldase YidC</fullName>
    </alternativeName>
    <alternativeName>
        <fullName evidence="12">Membrane integrase YidC</fullName>
    </alternativeName>
    <alternativeName>
        <fullName evidence="12">Membrane protein YidC</fullName>
    </alternativeName>
</protein>
<evidence type="ECO:0000256" key="5">
    <source>
        <dbReference type="ARBA" id="ARBA00022729"/>
    </source>
</evidence>
<evidence type="ECO:0000313" key="16">
    <source>
        <dbReference type="Proteomes" id="UP000185604"/>
    </source>
</evidence>
<dbReference type="InterPro" id="IPR001708">
    <property type="entry name" value="YidC/ALB3/OXA1/COX18"/>
</dbReference>
<dbReference type="HAMAP" id="MF_01811">
    <property type="entry name" value="YidC_type2"/>
    <property type="match status" value="1"/>
</dbReference>
<dbReference type="PANTHER" id="PTHR12428:SF65">
    <property type="entry name" value="CYTOCHROME C OXIDASE ASSEMBLY PROTEIN COX18, MITOCHONDRIAL"/>
    <property type="match status" value="1"/>
</dbReference>
<reference evidence="15 17" key="2">
    <citation type="submission" date="2019-06" db="EMBL/GenBank/DDBJ databases">
        <title>Genome sequence analysis of &gt;100 Bacillus licheniformis strains suggests intrinsic resistance to this species.</title>
        <authorList>
            <person name="Wels M."/>
            <person name="Siezen R.J."/>
            <person name="Johansen E."/>
            <person name="Stuer-Lauridsen B."/>
            <person name="Bjerre K."/>
            <person name="Nielsen B.K.K."/>
        </authorList>
    </citation>
    <scope>NUCLEOTIDE SEQUENCE [LARGE SCALE GENOMIC DNA]</scope>
    <source>
        <strain evidence="15 17">BAC-15381</strain>
    </source>
</reference>
<evidence type="ECO:0000313" key="17">
    <source>
        <dbReference type="Proteomes" id="UP000429980"/>
    </source>
</evidence>
<dbReference type="GO" id="GO:0015031">
    <property type="term" value="P:protein transport"/>
    <property type="evidence" value="ECO:0007669"/>
    <property type="project" value="UniProtKB-KW"/>
</dbReference>
<keyword evidence="7 12" id="KW-1133">Transmembrane helix</keyword>
<evidence type="ECO:0000256" key="9">
    <source>
        <dbReference type="ARBA" id="ARBA00023139"/>
    </source>
</evidence>
<reference evidence="14 16" key="1">
    <citation type="journal article" date="2016" name="Front. Microbiol.">
        <title>High-Level Heat Resistance of Spores of Bacillus amyloliquefaciens and Bacillus licheniformis Results from the Presence of a spoVA Operon in a Tn1546 Transposon.</title>
        <authorList>
            <person name="Berendsen E.M."/>
            <person name="Koning R.A."/>
            <person name="Boekhorst J."/>
            <person name="de Jong A."/>
            <person name="Kuipers O.P."/>
            <person name="Wells-Bennik M.H."/>
        </authorList>
    </citation>
    <scope>NUCLEOTIDE SEQUENCE [LARGE SCALE GENOMIC DNA]</scope>
    <source>
        <strain evidence="14 16">B4121</strain>
    </source>
</reference>
<evidence type="ECO:0000256" key="4">
    <source>
        <dbReference type="ARBA" id="ARBA00022692"/>
    </source>
</evidence>
<evidence type="ECO:0000256" key="11">
    <source>
        <dbReference type="ARBA" id="ARBA00023288"/>
    </source>
</evidence>
<comment type="subcellular location">
    <subcellularLocation>
        <location evidence="1 12">Cell membrane</location>
        <topology evidence="1 12">Multi-pass membrane protein</topology>
    </subcellularLocation>
</comment>
<dbReference type="PRINTS" id="PR01900">
    <property type="entry name" value="YIDCPROTEIN"/>
</dbReference>
<comment type="similarity">
    <text evidence="12">Belongs to the OXA1/ALB3/YidC family. Type 2 subfamily.</text>
</comment>
<dbReference type="AlphaFoldDB" id="A0A6I7TN75"/>
<keyword evidence="5 12" id="KW-0732">Signal</keyword>
<gene>
    <name evidence="12" type="primary">yidC</name>
    <name evidence="14" type="ORF">B4121_1154</name>
    <name evidence="15" type="ORF">CHCC15381_4281</name>
</gene>
<keyword evidence="4 12" id="KW-0812">Transmembrane</keyword>
<feature type="transmembrane region" description="Helical" evidence="12">
    <location>
        <begin position="171"/>
        <end position="189"/>
    </location>
</feature>
<dbReference type="InterPro" id="IPR047196">
    <property type="entry name" value="YidC_ALB_C"/>
</dbReference>
<keyword evidence="8 12" id="KW-0472">Membrane</keyword>
<dbReference type="InterPro" id="IPR028055">
    <property type="entry name" value="YidC/Oxa/ALB_C"/>
</dbReference>
<comment type="function">
    <text evidence="12">Required for the insertion and/or proper folding and/or complex formation of integral membrane proteins into the membrane. Involved in integration of membrane proteins that insert both dependently and independently of the Sec translocase complex, as well as at least some lipoproteins.</text>
</comment>
<dbReference type="PRINTS" id="PR00701">
    <property type="entry name" value="60KDINNERMP"/>
</dbReference>
<keyword evidence="10 12" id="KW-0143">Chaperone</keyword>
<dbReference type="NCBIfam" id="NF002803">
    <property type="entry name" value="PRK02944.1"/>
    <property type="match status" value="1"/>
</dbReference>
<feature type="transmembrane region" description="Helical" evidence="12">
    <location>
        <begin position="201"/>
        <end position="219"/>
    </location>
</feature>
<evidence type="ECO:0000259" key="13">
    <source>
        <dbReference type="Pfam" id="PF02096"/>
    </source>
</evidence>
<dbReference type="PROSITE" id="PS51257">
    <property type="entry name" value="PROKAR_LIPOPROTEIN"/>
    <property type="match status" value="1"/>
</dbReference>
<dbReference type="PANTHER" id="PTHR12428">
    <property type="entry name" value="OXA1"/>
    <property type="match status" value="1"/>
</dbReference>
<evidence type="ECO:0000256" key="7">
    <source>
        <dbReference type="ARBA" id="ARBA00022989"/>
    </source>
</evidence>
<proteinExistence type="inferred from homology"/>
<evidence type="ECO:0000256" key="10">
    <source>
        <dbReference type="ARBA" id="ARBA00023186"/>
    </source>
</evidence>
<evidence type="ECO:0000256" key="8">
    <source>
        <dbReference type="ARBA" id="ARBA00023136"/>
    </source>
</evidence>
<evidence type="ECO:0000256" key="6">
    <source>
        <dbReference type="ARBA" id="ARBA00022927"/>
    </source>
</evidence>
<dbReference type="NCBIfam" id="TIGR03592">
    <property type="entry name" value="yidC_oxa1_cterm"/>
    <property type="match status" value="1"/>
</dbReference>
<feature type="transmembrane region" description="Helical" evidence="12">
    <location>
        <begin position="129"/>
        <end position="151"/>
    </location>
</feature>
<dbReference type="GO" id="GO:0032977">
    <property type="term" value="F:membrane insertase activity"/>
    <property type="evidence" value="ECO:0007669"/>
    <property type="project" value="InterPro"/>
</dbReference>
<accession>A0A6I7TN75</accession>
<keyword evidence="11 12" id="KW-0449">Lipoprotein</keyword>
<keyword evidence="2 12" id="KW-0813">Transport</keyword>
<comment type="caution">
    <text evidence="14">The sequence shown here is derived from an EMBL/GenBank/DDBJ whole genome shotgun (WGS) entry which is preliminary data.</text>
</comment>